<gene>
    <name evidence="1" type="ORF">AVDCRST_MAG56-3886</name>
</gene>
<reference evidence="1" key="1">
    <citation type="submission" date="2020-02" db="EMBL/GenBank/DDBJ databases">
        <authorList>
            <person name="Meier V. D."/>
        </authorList>
    </citation>
    <scope>NUCLEOTIDE SEQUENCE</scope>
    <source>
        <strain evidence="1">AVDCRST_MAG56</strain>
    </source>
</reference>
<dbReference type="AlphaFoldDB" id="A0A6J4IP73"/>
<sequence length="113" mass="12658">MSAFAGGNKYSFRERVSKFSGNIVPQPIELPETGVHAKTEPFDIPLLLMPGDREFISDEQVLAWPEETTHPVELRKLPGNHFFIRDHLWALAELMSGKIGTRLSVVHDHPGNG</sequence>
<dbReference type="SUPFAM" id="SSF53474">
    <property type="entry name" value="alpha/beta-Hydrolases"/>
    <property type="match status" value="1"/>
</dbReference>
<evidence type="ECO:0008006" key="2">
    <source>
        <dbReference type="Google" id="ProtNLM"/>
    </source>
</evidence>
<proteinExistence type="predicted"/>
<dbReference type="InterPro" id="IPR029058">
    <property type="entry name" value="AB_hydrolase_fold"/>
</dbReference>
<name>A0A6J4IP73_9SPHI</name>
<dbReference type="Gene3D" id="3.40.50.1820">
    <property type="entry name" value="alpha/beta hydrolase"/>
    <property type="match status" value="1"/>
</dbReference>
<protein>
    <recommendedName>
        <fullName evidence="2">Thioesterase</fullName>
    </recommendedName>
</protein>
<organism evidence="1">
    <name type="scientific">uncultured Cytophagales bacterium</name>
    <dbReference type="NCBI Taxonomy" id="158755"/>
    <lineage>
        <taxon>Bacteria</taxon>
        <taxon>Pseudomonadati</taxon>
        <taxon>Bacteroidota</taxon>
        <taxon>Sphingobacteriia</taxon>
        <taxon>Sphingobacteriales</taxon>
        <taxon>environmental samples</taxon>
    </lineage>
</organism>
<dbReference type="EMBL" id="CADCTQ010000208">
    <property type="protein sequence ID" value="CAA9258070.1"/>
    <property type="molecule type" value="Genomic_DNA"/>
</dbReference>
<evidence type="ECO:0000313" key="1">
    <source>
        <dbReference type="EMBL" id="CAA9258070.1"/>
    </source>
</evidence>
<accession>A0A6J4IP73</accession>